<dbReference type="GO" id="GO:0005634">
    <property type="term" value="C:nucleus"/>
    <property type="evidence" value="ECO:0007669"/>
    <property type="project" value="TreeGrafter"/>
</dbReference>
<keyword evidence="4" id="KW-1185">Reference proteome</keyword>
<evidence type="ECO:0000313" key="3">
    <source>
        <dbReference type="EMBL" id="EEQ33632.1"/>
    </source>
</evidence>
<evidence type="ECO:0000259" key="2">
    <source>
        <dbReference type="Pfam" id="PF10469"/>
    </source>
</evidence>
<dbReference type="PANTHER" id="PTHR13360">
    <property type="entry name" value="ACTIVATING SIGNAL COINTEGRATOR 1 COMPLEX SUBUNIT 1"/>
    <property type="match status" value="1"/>
</dbReference>
<dbReference type="Pfam" id="PF10469">
    <property type="entry name" value="AKAP7_NLS"/>
    <property type="match status" value="1"/>
</dbReference>
<dbReference type="InterPro" id="IPR019510">
    <property type="entry name" value="AKAP7-like_phosphoesterase"/>
</dbReference>
<dbReference type="OrthoDB" id="277832at2759"/>
<dbReference type="GO" id="GO:0006355">
    <property type="term" value="P:regulation of DNA-templated transcription"/>
    <property type="evidence" value="ECO:0007669"/>
    <property type="project" value="TreeGrafter"/>
</dbReference>
<reference evidence="4" key="1">
    <citation type="journal article" date="2012" name="MBio">
        <title>Comparative genome analysis of Trichophyton rubrum and related dermatophytes reveals candidate genes involved in infection.</title>
        <authorList>
            <person name="Martinez D.A."/>
            <person name="Oliver B.G."/>
            <person name="Graeser Y."/>
            <person name="Goldberg J.M."/>
            <person name="Li W."/>
            <person name="Martinez-Rossi N.M."/>
            <person name="Monod M."/>
            <person name="Shelest E."/>
            <person name="Barton R.C."/>
            <person name="Birch E."/>
            <person name="Brakhage A.A."/>
            <person name="Chen Z."/>
            <person name="Gurr S.J."/>
            <person name="Heiman D."/>
            <person name="Heitman J."/>
            <person name="Kosti I."/>
            <person name="Rossi A."/>
            <person name="Saif S."/>
            <person name="Samalova M."/>
            <person name="Saunders C.W."/>
            <person name="Shea T."/>
            <person name="Summerbell R.C."/>
            <person name="Xu J."/>
            <person name="Young S."/>
            <person name="Zeng Q."/>
            <person name="Birren B.W."/>
            <person name="Cuomo C.A."/>
            <person name="White T.C."/>
        </authorList>
    </citation>
    <scope>NUCLEOTIDE SEQUENCE [LARGE SCALE GENOMIC DNA]</scope>
    <source>
        <strain evidence="4">ATCC MYA-4605 / CBS 113480</strain>
    </source>
</reference>
<evidence type="ECO:0000256" key="1">
    <source>
        <dbReference type="SAM" id="MobiDB-lite"/>
    </source>
</evidence>
<gene>
    <name evidence="3" type="ORF">MCYG_06451</name>
</gene>
<accession>C5FUP8</accession>
<dbReference type="EMBL" id="DS995706">
    <property type="protein sequence ID" value="EEQ33632.1"/>
    <property type="molecule type" value="Genomic_DNA"/>
</dbReference>
<dbReference type="OMA" id="LYPFCVK"/>
<dbReference type="GeneID" id="9222259"/>
<dbReference type="InterPro" id="IPR009210">
    <property type="entry name" value="ASCC1"/>
</dbReference>
<proteinExistence type="predicted"/>
<protein>
    <recommendedName>
        <fullName evidence="2">A-kinase anchor protein 7-like phosphoesterase domain-containing protein</fullName>
    </recommendedName>
</protein>
<feature type="domain" description="A-kinase anchor protein 7-like phosphoesterase" evidence="2">
    <location>
        <begin position="27"/>
        <end position="298"/>
    </location>
</feature>
<evidence type="ECO:0000313" key="4">
    <source>
        <dbReference type="Proteomes" id="UP000002035"/>
    </source>
</evidence>
<dbReference type="VEuPathDB" id="FungiDB:MCYG_06451"/>
<dbReference type="RefSeq" id="XP_002844487.1">
    <property type="nucleotide sequence ID" value="XM_002844441.1"/>
</dbReference>
<feature type="region of interest" description="Disordered" evidence="1">
    <location>
        <begin position="1"/>
        <end position="21"/>
    </location>
</feature>
<dbReference type="eggNOG" id="KOG2814">
    <property type="taxonomic scope" value="Eukaryota"/>
</dbReference>
<name>C5FUP8_ARTOC</name>
<dbReference type="Proteomes" id="UP000002035">
    <property type="component" value="Unassembled WGS sequence"/>
</dbReference>
<feature type="compositionally biased region" description="Polar residues" evidence="1">
    <location>
        <begin position="210"/>
        <end position="220"/>
    </location>
</feature>
<organism evidence="3 4">
    <name type="scientific">Arthroderma otae (strain ATCC MYA-4605 / CBS 113480)</name>
    <name type="common">Microsporum canis</name>
    <dbReference type="NCBI Taxonomy" id="554155"/>
    <lineage>
        <taxon>Eukaryota</taxon>
        <taxon>Fungi</taxon>
        <taxon>Dikarya</taxon>
        <taxon>Ascomycota</taxon>
        <taxon>Pezizomycotina</taxon>
        <taxon>Eurotiomycetes</taxon>
        <taxon>Eurotiomycetidae</taxon>
        <taxon>Onygenales</taxon>
        <taxon>Arthrodermataceae</taxon>
        <taxon>Microsporum</taxon>
    </lineage>
</organism>
<feature type="region of interest" description="Disordered" evidence="1">
    <location>
        <begin position="190"/>
        <end position="248"/>
    </location>
</feature>
<dbReference type="Gene3D" id="3.90.1140.10">
    <property type="entry name" value="Cyclic phosphodiesterase"/>
    <property type="match status" value="1"/>
</dbReference>
<dbReference type="AlphaFoldDB" id="C5FUP8"/>
<dbReference type="STRING" id="554155.C5FUP8"/>
<sequence length="373" mass="40502">MGKNYDSRPRHGGGGQGNAATSKPPLTHFLCIPLVNKASIYQLDSSLAEFKSSIPLVPPSGSAAGHAPDTPLVPYGALRPLGTLHFTLGVMSLTTQERLSEALSFFRSLDLALIMQEAELEAKPRQTFHKDSLGGPLSIDLVSLHALPKVRAATILHASPLDNTGRLYPFCVKLRDRFIEAGFMHRDITKANPRNKTASGRESIDRGESSRNNGLSTQPKDTTEGNGGQEGDTASSIQAADPSVIESKPRPLLLHATIANTIYLGKRRGTAQQGGRGSRGKEKSVFTFDATELLEMFAGSQPKPHHTIVSKDAKGKETQTAHEPFNWAKDIPIDRICICEMGAKTVPHDEEKGGPVLGQEYRIIEQRKLDFQV</sequence>
<dbReference type="HOGENOM" id="CLU_038379_1_0_1"/>
<dbReference type="GO" id="GO:0006307">
    <property type="term" value="P:DNA alkylation repair"/>
    <property type="evidence" value="ECO:0007669"/>
    <property type="project" value="InterPro"/>
</dbReference>
<dbReference type="PANTHER" id="PTHR13360:SF1">
    <property type="entry name" value="ACTIVATING SIGNAL COINTEGRATOR 1 COMPLEX SUBUNIT 1"/>
    <property type="match status" value="1"/>
</dbReference>